<keyword evidence="3" id="KW-0732">Signal</keyword>
<evidence type="ECO:0000313" key="9">
    <source>
        <dbReference type="Proteomes" id="UP001247620"/>
    </source>
</evidence>
<protein>
    <recommendedName>
        <fullName evidence="10">RagB/SusD domain-containing protein</fullName>
    </recommendedName>
</protein>
<dbReference type="Proteomes" id="UP001247620">
    <property type="component" value="Unassembled WGS sequence"/>
</dbReference>
<dbReference type="EMBL" id="JAVDUU010000003">
    <property type="protein sequence ID" value="MDR6943697.1"/>
    <property type="molecule type" value="Genomic_DNA"/>
</dbReference>
<evidence type="ECO:0000256" key="2">
    <source>
        <dbReference type="ARBA" id="ARBA00006275"/>
    </source>
</evidence>
<evidence type="ECO:0008006" key="10">
    <source>
        <dbReference type="Google" id="ProtNLM"/>
    </source>
</evidence>
<feature type="domain" description="SusD-like N-terminal" evidence="7">
    <location>
        <begin position="83"/>
        <end position="223"/>
    </location>
</feature>
<feature type="domain" description="RagB/SusD" evidence="6">
    <location>
        <begin position="308"/>
        <end position="420"/>
    </location>
</feature>
<dbReference type="Pfam" id="PF14322">
    <property type="entry name" value="SusD-like_3"/>
    <property type="match status" value="1"/>
</dbReference>
<keyword evidence="5" id="KW-0998">Cell outer membrane</keyword>
<keyword evidence="4" id="KW-0472">Membrane</keyword>
<name>A0ABU1TEC0_9SPHI</name>
<dbReference type="InterPro" id="IPR033985">
    <property type="entry name" value="SusD-like_N"/>
</dbReference>
<organism evidence="8 9">
    <name type="scientific">Mucilaginibacter pocheonensis</name>
    <dbReference type="NCBI Taxonomy" id="398050"/>
    <lineage>
        <taxon>Bacteria</taxon>
        <taxon>Pseudomonadati</taxon>
        <taxon>Bacteroidota</taxon>
        <taxon>Sphingobacteriia</taxon>
        <taxon>Sphingobacteriales</taxon>
        <taxon>Sphingobacteriaceae</taxon>
        <taxon>Mucilaginibacter</taxon>
    </lineage>
</organism>
<evidence type="ECO:0000256" key="5">
    <source>
        <dbReference type="ARBA" id="ARBA00023237"/>
    </source>
</evidence>
<sequence>MKFKKIILCVAGLGFAIYLSSCKKFVEISPPKNQLTADKVFADSTDANSAISGIYIDMIQSTSFSITSGGLTLYPGLSADELSQSAKDADINALYINRINIENRYNAVLWATAYKYIYDANTCIEGISKSTGISQSVKNLFTAEAKQIRAFMYFNLVNLYGPVPLVRTTDYHVNDLLPRSPVDSIYAQILADATFAQSNLPKNNRSERANYYAATALLAKVQLYRKNYNAAETEASKVINSGLFRLEDDLNNVFLAGSSEAIWKIIPVYPNVETPEGFNFVPSSKTVSPKYILNNDLINSFETGDARKSKWTATNVVAGTSYPYPFKYKKARTTGDPSENYIIFRLAEQYLIRAEARATQNNVNGAQADLNIIRNRAGLNNTTANDLATLLTAIEKERRSEFFCEWGNRWFDLKRWRRADIILPLTKPNWLPTSVLYPIPQKEILRNPTLIQNPGY</sequence>
<proteinExistence type="inferred from homology"/>
<dbReference type="InterPro" id="IPR011990">
    <property type="entry name" value="TPR-like_helical_dom_sf"/>
</dbReference>
<comment type="caution">
    <text evidence="8">The sequence shown here is derived from an EMBL/GenBank/DDBJ whole genome shotgun (WGS) entry which is preliminary data.</text>
</comment>
<dbReference type="Pfam" id="PF07980">
    <property type="entry name" value="SusD_RagB"/>
    <property type="match status" value="1"/>
</dbReference>
<evidence type="ECO:0000259" key="6">
    <source>
        <dbReference type="Pfam" id="PF07980"/>
    </source>
</evidence>
<gene>
    <name evidence="8" type="ORF">J2W55_003550</name>
</gene>
<comment type="similarity">
    <text evidence="2">Belongs to the SusD family.</text>
</comment>
<comment type="subcellular location">
    <subcellularLocation>
        <location evidence="1">Cell outer membrane</location>
    </subcellularLocation>
</comment>
<evidence type="ECO:0000256" key="4">
    <source>
        <dbReference type="ARBA" id="ARBA00023136"/>
    </source>
</evidence>
<accession>A0ABU1TEC0</accession>
<dbReference type="SUPFAM" id="SSF48452">
    <property type="entry name" value="TPR-like"/>
    <property type="match status" value="1"/>
</dbReference>
<dbReference type="RefSeq" id="WP_310098432.1">
    <property type="nucleotide sequence ID" value="NZ_JAVDUU010000003.1"/>
</dbReference>
<reference evidence="8 9" key="1">
    <citation type="submission" date="2023-07" db="EMBL/GenBank/DDBJ databases">
        <title>Sorghum-associated microbial communities from plants grown in Nebraska, USA.</title>
        <authorList>
            <person name="Schachtman D."/>
        </authorList>
    </citation>
    <scope>NUCLEOTIDE SEQUENCE [LARGE SCALE GENOMIC DNA]</scope>
    <source>
        <strain evidence="8 9">3262</strain>
    </source>
</reference>
<keyword evidence="9" id="KW-1185">Reference proteome</keyword>
<evidence type="ECO:0000256" key="3">
    <source>
        <dbReference type="ARBA" id="ARBA00022729"/>
    </source>
</evidence>
<evidence type="ECO:0000259" key="7">
    <source>
        <dbReference type="Pfam" id="PF14322"/>
    </source>
</evidence>
<dbReference type="CDD" id="cd08977">
    <property type="entry name" value="SusD"/>
    <property type="match status" value="1"/>
</dbReference>
<dbReference type="Gene3D" id="1.25.40.390">
    <property type="match status" value="1"/>
</dbReference>
<evidence type="ECO:0000313" key="8">
    <source>
        <dbReference type="EMBL" id="MDR6943697.1"/>
    </source>
</evidence>
<evidence type="ECO:0000256" key="1">
    <source>
        <dbReference type="ARBA" id="ARBA00004442"/>
    </source>
</evidence>
<dbReference type="InterPro" id="IPR012944">
    <property type="entry name" value="SusD_RagB_dom"/>
</dbReference>